<organism evidence="2 3">
    <name type="scientific">Plasmodium ovale curtisi</name>
    <dbReference type="NCBI Taxonomy" id="864141"/>
    <lineage>
        <taxon>Eukaryota</taxon>
        <taxon>Sar</taxon>
        <taxon>Alveolata</taxon>
        <taxon>Apicomplexa</taxon>
        <taxon>Aconoidasida</taxon>
        <taxon>Haemosporida</taxon>
        <taxon>Plasmodiidae</taxon>
        <taxon>Plasmodium</taxon>
        <taxon>Plasmodium (Plasmodium)</taxon>
    </lineage>
</organism>
<dbReference type="PANTHER" id="PTHR43201:SF32">
    <property type="entry name" value="2-SUCCINYLBENZOATE--COA LIGASE, CHLOROPLASTIC_PEROXISOMAL"/>
    <property type="match status" value="1"/>
</dbReference>
<dbReference type="EMBL" id="FLQU01000223">
    <property type="protein sequence ID" value="SBS82733.1"/>
    <property type="molecule type" value="Genomic_DNA"/>
</dbReference>
<gene>
    <name evidence="2" type="ORF">POVCU1_015030</name>
    <name evidence="1" type="ORF">POVCU2_0016770</name>
</gene>
<reference evidence="2" key="1">
    <citation type="submission" date="2016-05" db="EMBL/GenBank/DDBJ databases">
        <authorList>
            <person name="Lavstsen T."/>
            <person name="Jespersen J.S."/>
        </authorList>
    </citation>
    <scope>NUCLEOTIDE SEQUENCE [LARGE SCALE GENOMIC DNA]</scope>
</reference>
<dbReference type="InterPro" id="IPR042099">
    <property type="entry name" value="ANL_N_sf"/>
</dbReference>
<sequence>MRMKRSPVFPLYSRCLIPRRRFGTVQTLLNSSFNIYTNKCIVTSGDFFREVYLMNNKLLYYVNNYFKLSNYPNKGEKKIGCLFPPCYSQLIFKFCILLNNFDYISIPTPIKKSKQTKQKYSFYIAENNIDLILCHPFYKHYIEDISFNLQIPFLICYDKPDILSHDEYLEDLREGRENFARKFEHYFKREEDYSDDEKKVVEEMKKTYLIGYTPGKNYNYDCDSSLVKENKIAENLDEIRSERNIIQRGTDISFHVQLSKQNECDKSIKFLFSNIFNQSKQVANFLKLTGKNDYVLVCMPANNIQYFDVLFSLIYTGATIVFPETCKRKLLNSSNYMEWFKKYMKNKNNNFAIHDLIVKTNFEDVSFDFIDGSSLFEEIQNVHCISMFVCNNYLIRDFITFFENSDINNVTKKEFIQEKASNVHTILINGNELMPGINKKYVEKIKKIFSNAKIYQRYVIQEIGTVSVMELGQLEEDNIPYERNIAGYVLPNVHIEIDDKTNLLKIKSDTLFTEYYNNRTITSKSFDGSGFFKTKYLASITENSLLKIEGLQNEIENIPQEYYLYFKQRRDKMEKHPPGYLKKVRLQGQIWGNFHANKRNWKRKF</sequence>
<evidence type="ECO:0000313" key="4">
    <source>
        <dbReference type="Proteomes" id="UP000078560"/>
    </source>
</evidence>
<name>A0A1A8W4G4_PLAOA</name>
<evidence type="ECO:0008006" key="5">
    <source>
        <dbReference type="Google" id="ProtNLM"/>
    </source>
</evidence>
<dbReference type="GO" id="GO:0006631">
    <property type="term" value="P:fatty acid metabolic process"/>
    <property type="evidence" value="ECO:0007669"/>
    <property type="project" value="TreeGrafter"/>
</dbReference>
<evidence type="ECO:0000313" key="1">
    <source>
        <dbReference type="EMBL" id="SBS82733.1"/>
    </source>
</evidence>
<reference evidence="3 4" key="2">
    <citation type="submission" date="2016-05" db="EMBL/GenBank/DDBJ databases">
        <authorList>
            <person name="Naeem Raeece"/>
        </authorList>
    </citation>
    <scope>NUCLEOTIDE SEQUENCE [LARGE SCALE GENOMIC DNA]</scope>
</reference>
<dbReference type="Proteomes" id="UP000078546">
    <property type="component" value="Unassembled WGS sequence"/>
</dbReference>
<dbReference type="PANTHER" id="PTHR43201">
    <property type="entry name" value="ACYL-COA SYNTHETASE"/>
    <property type="match status" value="1"/>
</dbReference>
<evidence type="ECO:0000313" key="2">
    <source>
        <dbReference type="EMBL" id="SBS87666.1"/>
    </source>
</evidence>
<proteinExistence type="predicted"/>
<dbReference type="SUPFAM" id="SSF56801">
    <property type="entry name" value="Acetyl-CoA synthetase-like"/>
    <property type="match status" value="1"/>
</dbReference>
<evidence type="ECO:0000313" key="3">
    <source>
        <dbReference type="Proteomes" id="UP000078546"/>
    </source>
</evidence>
<dbReference type="GO" id="GO:0031956">
    <property type="term" value="F:medium-chain fatty acid-CoA ligase activity"/>
    <property type="evidence" value="ECO:0007669"/>
    <property type="project" value="TreeGrafter"/>
</dbReference>
<dbReference type="Proteomes" id="UP000078560">
    <property type="component" value="Unassembled WGS sequence"/>
</dbReference>
<dbReference type="Gene3D" id="3.40.50.12780">
    <property type="entry name" value="N-terminal domain of ligase-like"/>
    <property type="match status" value="1"/>
</dbReference>
<protein>
    <recommendedName>
        <fullName evidence="5">AMP-dependent synthetase/ligase domain-containing protein</fullName>
    </recommendedName>
</protein>
<dbReference type="AlphaFoldDB" id="A0A1A8W4G4"/>
<accession>A0A1A8W4G4</accession>
<dbReference type="EMBL" id="FLQV01000279">
    <property type="protein sequence ID" value="SBS87666.1"/>
    <property type="molecule type" value="Genomic_DNA"/>
</dbReference>